<dbReference type="EMBL" id="CP072793">
    <property type="protein sequence ID" value="QTR54166.1"/>
    <property type="molecule type" value="Genomic_DNA"/>
</dbReference>
<dbReference type="PRINTS" id="PR00081">
    <property type="entry name" value="GDHRDH"/>
</dbReference>
<evidence type="ECO:0000256" key="1">
    <source>
        <dbReference type="ARBA" id="ARBA00006484"/>
    </source>
</evidence>
<dbReference type="InterPro" id="IPR020904">
    <property type="entry name" value="Sc_DH/Rdtase_CS"/>
</dbReference>
<dbReference type="InterPro" id="IPR002347">
    <property type="entry name" value="SDR_fam"/>
</dbReference>
<evidence type="ECO:0000256" key="2">
    <source>
        <dbReference type="ARBA" id="ARBA00023002"/>
    </source>
</evidence>
<dbReference type="Pfam" id="PF00106">
    <property type="entry name" value="adh_short"/>
    <property type="match status" value="1"/>
</dbReference>
<keyword evidence="5" id="KW-1185">Reference proteome</keyword>
<dbReference type="CDD" id="cd05233">
    <property type="entry name" value="SDR_c"/>
    <property type="match status" value="1"/>
</dbReference>
<evidence type="ECO:0000313" key="4">
    <source>
        <dbReference type="EMBL" id="QTR54166.1"/>
    </source>
</evidence>
<dbReference type="PROSITE" id="PS00061">
    <property type="entry name" value="ADH_SHORT"/>
    <property type="match status" value="1"/>
</dbReference>
<organism evidence="4 5">
    <name type="scientific">Thiothrix unzii</name>
    <dbReference type="NCBI Taxonomy" id="111769"/>
    <lineage>
        <taxon>Bacteria</taxon>
        <taxon>Pseudomonadati</taxon>
        <taxon>Pseudomonadota</taxon>
        <taxon>Gammaproteobacteria</taxon>
        <taxon>Thiotrichales</taxon>
        <taxon>Thiotrichaceae</taxon>
        <taxon>Thiothrix</taxon>
    </lineage>
</organism>
<dbReference type="InterPro" id="IPR036291">
    <property type="entry name" value="NAD(P)-bd_dom_sf"/>
</dbReference>
<dbReference type="GO" id="GO:0016491">
    <property type="term" value="F:oxidoreductase activity"/>
    <property type="evidence" value="ECO:0007669"/>
    <property type="project" value="UniProtKB-KW"/>
</dbReference>
<dbReference type="PRINTS" id="PR00080">
    <property type="entry name" value="SDRFAMILY"/>
</dbReference>
<evidence type="ECO:0000256" key="3">
    <source>
        <dbReference type="RuleBase" id="RU000363"/>
    </source>
</evidence>
<name>A0A975FAR8_9GAMM</name>
<evidence type="ECO:0000313" key="5">
    <source>
        <dbReference type="Proteomes" id="UP000672009"/>
    </source>
</evidence>
<accession>A0A975FAR8</accession>
<dbReference type="AlphaFoldDB" id="A0A975FAR8"/>
<dbReference type="PANTHER" id="PTHR44196:SF1">
    <property type="entry name" value="DEHYDROGENASE_REDUCTASE SDR FAMILY MEMBER 7B"/>
    <property type="match status" value="1"/>
</dbReference>
<dbReference type="Proteomes" id="UP000672009">
    <property type="component" value="Chromosome"/>
</dbReference>
<gene>
    <name evidence="4" type="ORF">J9260_03460</name>
</gene>
<proteinExistence type="inferred from homology"/>
<dbReference type="SUPFAM" id="SSF51735">
    <property type="entry name" value="NAD(P)-binding Rossmann-fold domains"/>
    <property type="match status" value="1"/>
</dbReference>
<sequence length="251" mass="27301">MPLNGKRIVLTGGNGGIGALLASLLRMQGAHVLIIDRTAGDNTRVTNLADTDELDALCETLRLHQVDILINLAGLMYFGHFPEQPAAHLSTMLIVNLEVPIRLAQAVIPGMLERGEGQIVNIGSVFGALAFPHFVTYSATKAGLKGFSEALRREYAGKGISVTHVSPRAVKTPLNNAAIEELHRRTKVINDSPEHVAQIIVDAIVHKRKHVAIGQPESFFMRLNAVLPGLVDRALVSKRDIADEIIEFYKV</sequence>
<dbReference type="PANTHER" id="PTHR44196">
    <property type="entry name" value="DEHYDROGENASE/REDUCTASE SDR FAMILY MEMBER 7B"/>
    <property type="match status" value="1"/>
</dbReference>
<dbReference type="GO" id="GO:0016020">
    <property type="term" value="C:membrane"/>
    <property type="evidence" value="ECO:0007669"/>
    <property type="project" value="TreeGrafter"/>
</dbReference>
<dbReference type="Gene3D" id="3.40.50.720">
    <property type="entry name" value="NAD(P)-binding Rossmann-like Domain"/>
    <property type="match status" value="1"/>
</dbReference>
<dbReference type="KEGG" id="tun:J9260_03460"/>
<dbReference type="RefSeq" id="WP_210219666.1">
    <property type="nucleotide sequence ID" value="NZ_CP072793.1"/>
</dbReference>
<comment type="similarity">
    <text evidence="1 3">Belongs to the short-chain dehydrogenases/reductases (SDR) family.</text>
</comment>
<keyword evidence="2" id="KW-0560">Oxidoreductase</keyword>
<reference evidence="4" key="1">
    <citation type="submission" date="2021-04" db="EMBL/GenBank/DDBJ databases">
        <title>Genomics, taxonomy and metabolism of representatives of sulfur bacteria of the genus Thiothrix: Thiothrix fructosivorans QT, Thiothrix unzii A1T and three new species, Thiothrix subterranea sp. nov., Thiothrix litoralis sp. nov. and 'Candidatus Thiothrix anitrata' sp. nov.</title>
        <authorList>
            <person name="Ravin N.V."/>
            <person name="Smolyakov D."/>
            <person name="Rudenko T.S."/>
            <person name="Mardanov A.V."/>
            <person name="Beletsky A.V."/>
            <person name="Markov N.D."/>
            <person name="Fomenkov A.I."/>
            <person name="Roberts R.J."/>
            <person name="Karnachuk O.V."/>
            <person name="Novikov A."/>
            <person name="Grabovich M.Y."/>
        </authorList>
    </citation>
    <scope>NUCLEOTIDE SEQUENCE</scope>
    <source>
        <strain evidence="4">A1</strain>
    </source>
</reference>
<protein>
    <submittedName>
        <fullName evidence="4">SDR family NAD(P)-dependent oxidoreductase</fullName>
    </submittedName>
</protein>